<comment type="caution">
    <text evidence="1">The sequence shown here is derived from an EMBL/GenBank/DDBJ whole genome shotgun (WGS) entry which is preliminary data.</text>
</comment>
<sequence length="81" mass="9367">MHQTEILQCTCLNSTSVLYLRETIVAVYHQHVLAANSPHLMEELFDDHLQSYTYKAVFHHSFLPSEWGLQGPNLELFLVLP</sequence>
<dbReference type="EMBL" id="MNCJ02000316">
    <property type="protein sequence ID" value="KAF5821215.1"/>
    <property type="molecule type" value="Genomic_DNA"/>
</dbReference>
<evidence type="ECO:0000313" key="2">
    <source>
        <dbReference type="Proteomes" id="UP000215914"/>
    </source>
</evidence>
<dbReference type="Proteomes" id="UP000215914">
    <property type="component" value="Unassembled WGS sequence"/>
</dbReference>
<dbReference type="Gramene" id="mRNA:HanXRQr2_Chr01g0011221">
    <property type="protein sequence ID" value="mRNA:HanXRQr2_Chr01g0011221"/>
    <property type="gene ID" value="HanXRQr2_Chr01g0011221"/>
</dbReference>
<name>A0A9K3JV45_HELAN</name>
<reference evidence="1" key="2">
    <citation type="submission" date="2020-06" db="EMBL/GenBank/DDBJ databases">
        <title>Helianthus annuus Genome sequencing and assembly Release 2.</title>
        <authorList>
            <person name="Gouzy J."/>
            <person name="Langlade N."/>
            <person name="Munos S."/>
        </authorList>
    </citation>
    <scope>NUCLEOTIDE SEQUENCE</scope>
    <source>
        <tissue evidence="1">Leaves</tissue>
    </source>
</reference>
<evidence type="ECO:0000313" key="1">
    <source>
        <dbReference type="EMBL" id="KAF5821215.1"/>
    </source>
</evidence>
<keyword evidence="2" id="KW-1185">Reference proteome</keyword>
<protein>
    <submittedName>
        <fullName evidence="1">Uncharacterized protein</fullName>
    </submittedName>
</protein>
<proteinExistence type="predicted"/>
<organism evidence="1 2">
    <name type="scientific">Helianthus annuus</name>
    <name type="common">Common sunflower</name>
    <dbReference type="NCBI Taxonomy" id="4232"/>
    <lineage>
        <taxon>Eukaryota</taxon>
        <taxon>Viridiplantae</taxon>
        <taxon>Streptophyta</taxon>
        <taxon>Embryophyta</taxon>
        <taxon>Tracheophyta</taxon>
        <taxon>Spermatophyta</taxon>
        <taxon>Magnoliopsida</taxon>
        <taxon>eudicotyledons</taxon>
        <taxon>Gunneridae</taxon>
        <taxon>Pentapetalae</taxon>
        <taxon>asterids</taxon>
        <taxon>campanulids</taxon>
        <taxon>Asterales</taxon>
        <taxon>Asteraceae</taxon>
        <taxon>Asteroideae</taxon>
        <taxon>Heliantheae alliance</taxon>
        <taxon>Heliantheae</taxon>
        <taxon>Helianthus</taxon>
    </lineage>
</organism>
<accession>A0A9K3JV45</accession>
<gene>
    <name evidence="1" type="ORF">HanXRQr2_Chr01g0011221</name>
</gene>
<reference evidence="1" key="1">
    <citation type="journal article" date="2017" name="Nature">
        <title>The sunflower genome provides insights into oil metabolism, flowering and Asterid evolution.</title>
        <authorList>
            <person name="Badouin H."/>
            <person name="Gouzy J."/>
            <person name="Grassa C.J."/>
            <person name="Murat F."/>
            <person name="Staton S.E."/>
            <person name="Cottret L."/>
            <person name="Lelandais-Briere C."/>
            <person name="Owens G.L."/>
            <person name="Carrere S."/>
            <person name="Mayjonade B."/>
            <person name="Legrand L."/>
            <person name="Gill N."/>
            <person name="Kane N.C."/>
            <person name="Bowers J.E."/>
            <person name="Hubner S."/>
            <person name="Bellec A."/>
            <person name="Berard A."/>
            <person name="Berges H."/>
            <person name="Blanchet N."/>
            <person name="Boniface M.C."/>
            <person name="Brunel D."/>
            <person name="Catrice O."/>
            <person name="Chaidir N."/>
            <person name="Claudel C."/>
            <person name="Donnadieu C."/>
            <person name="Faraut T."/>
            <person name="Fievet G."/>
            <person name="Helmstetter N."/>
            <person name="King M."/>
            <person name="Knapp S.J."/>
            <person name="Lai Z."/>
            <person name="Le Paslier M.C."/>
            <person name="Lippi Y."/>
            <person name="Lorenzon L."/>
            <person name="Mandel J.R."/>
            <person name="Marage G."/>
            <person name="Marchand G."/>
            <person name="Marquand E."/>
            <person name="Bret-Mestries E."/>
            <person name="Morien E."/>
            <person name="Nambeesan S."/>
            <person name="Nguyen T."/>
            <person name="Pegot-Espagnet P."/>
            <person name="Pouilly N."/>
            <person name="Raftis F."/>
            <person name="Sallet E."/>
            <person name="Schiex T."/>
            <person name="Thomas J."/>
            <person name="Vandecasteele C."/>
            <person name="Vares D."/>
            <person name="Vear F."/>
            <person name="Vautrin S."/>
            <person name="Crespi M."/>
            <person name="Mangin B."/>
            <person name="Burke J.M."/>
            <person name="Salse J."/>
            <person name="Munos S."/>
            <person name="Vincourt P."/>
            <person name="Rieseberg L.H."/>
            <person name="Langlade N.B."/>
        </authorList>
    </citation>
    <scope>NUCLEOTIDE SEQUENCE</scope>
    <source>
        <tissue evidence="1">Leaves</tissue>
    </source>
</reference>
<dbReference type="AlphaFoldDB" id="A0A9K3JV45"/>